<feature type="compositionally biased region" description="Polar residues" evidence="1">
    <location>
        <begin position="53"/>
        <end position="68"/>
    </location>
</feature>
<gene>
    <name evidence="2" type="ORF">ABVK25_000444</name>
</gene>
<evidence type="ECO:0000256" key="1">
    <source>
        <dbReference type="SAM" id="MobiDB-lite"/>
    </source>
</evidence>
<evidence type="ECO:0000313" key="2">
    <source>
        <dbReference type="EMBL" id="KAL2059152.1"/>
    </source>
</evidence>
<feature type="region of interest" description="Disordered" evidence="1">
    <location>
        <begin position="194"/>
        <end position="227"/>
    </location>
</feature>
<dbReference type="Proteomes" id="UP001590951">
    <property type="component" value="Unassembled WGS sequence"/>
</dbReference>
<dbReference type="EMBL" id="JBHFEH010000001">
    <property type="protein sequence ID" value="KAL2059152.1"/>
    <property type="molecule type" value="Genomic_DNA"/>
</dbReference>
<feature type="region of interest" description="Disordered" evidence="1">
    <location>
        <begin position="1"/>
        <end position="28"/>
    </location>
</feature>
<feature type="region of interest" description="Disordered" evidence="1">
    <location>
        <begin position="42"/>
        <end position="114"/>
    </location>
</feature>
<organism evidence="2 3">
    <name type="scientific">Lepraria finkii</name>
    <dbReference type="NCBI Taxonomy" id="1340010"/>
    <lineage>
        <taxon>Eukaryota</taxon>
        <taxon>Fungi</taxon>
        <taxon>Dikarya</taxon>
        <taxon>Ascomycota</taxon>
        <taxon>Pezizomycotina</taxon>
        <taxon>Lecanoromycetes</taxon>
        <taxon>OSLEUM clade</taxon>
        <taxon>Lecanoromycetidae</taxon>
        <taxon>Lecanorales</taxon>
        <taxon>Lecanorineae</taxon>
        <taxon>Stereocaulaceae</taxon>
        <taxon>Lepraria</taxon>
    </lineage>
</organism>
<name>A0ABR4BMX1_9LECA</name>
<feature type="compositionally biased region" description="Polar residues" evidence="1">
    <location>
        <begin position="76"/>
        <end position="96"/>
    </location>
</feature>
<evidence type="ECO:0000313" key="3">
    <source>
        <dbReference type="Proteomes" id="UP001590951"/>
    </source>
</evidence>
<accession>A0ABR4BMX1</accession>
<protein>
    <recommendedName>
        <fullName evidence="4">GATA-type domain-containing protein</fullName>
    </recommendedName>
</protein>
<feature type="compositionally biased region" description="Basic and acidic residues" evidence="1">
    <location>
        <begin position="216"/>
        <end position="227"/>
    </location>
</feature>
<feature type="compositionally biased region" description="Polar residues" evidence="1">
    <location>
        <begin position="1"/>
        <end position="11"/>
    </location>
</feature>
<comment type="caution">
    <text evidence="2">The sequence shown here is derived from an EMBL/GenBank/DDBJ whole genome shotgun (WGS) entry which is preliminary data.</text>
</comment>
<feature type="compositionally biased region" description="Polar residues" evidence="1">
    <location>
        <begin position="103"/>
        <end position="114"/>
    </location>
</feature>
<keyword evidence="3" id="KW-1185">Reference proteome</keyword>
<reference evidence="2 3" key="1">
    <citation type="submission" date="2024-09" db="EMBL/GenBank/DDBJ databases">
        <title>Rethinking Asexuality: The Enigmatic Case of Functional Sexual Genes in Lepraria (Stereocaulaceae).</title>
        <authorList>
            <person name="Doellman M."/>
            <person name="Sun Y."/>
            <person name="Barcenas-Pena A."/>
            <person name="Lumbsch H.T."/>
            <person name="Grewe F."/>
        </authorList>
    </citation>
    <scope>NUCLEOTIDE SEQUENCE [LARGE SCALE GENOMIC DNA]</scope>
    <source>
        <strain evidence="2 3">Grewe 0041</strain>
    </source>
</reference>
<sequence>MLGRTNSVATKHSNRSGRDSIQLGHPSSERILSWRQSISSTNGSLDNFRLNHGRSTSPRKSLGQTLQAHNARYPSEPNSVTTPSLPTNSQQHSPQHSTDEFKNQTPDTIEPSQKPYSAIPKTIVVTDPLMLHGEQSYMFWNQSTYAAQAATASHLDPHRPNHQYDGHNGDWHSQNTSTAGSSSVSVNCQHLGVPMNRETTTVSRLSSEEESDADDSPPKGEEEGEKVVCKSCSWESFEVRLGSGHQGKRQIFQCKRCGQRA</sequence>
<proteinExistence type="predicted"/>
<evidence type="ECO:0008006" key="4">
    <source>
        <dbReference type="Google" id="ProtNLM"/>
    </source>
</evidence>